<proteinExistence type="inferred from homology"/>
<evidence type="ECO:0000313" key="4">
    <source>
        <dbReference type="EMBL" id="SFJ14288.1"/>
    </source>
</evidence>
<dbReference type="SFLD" id="SFLDS00003">
    <property type="entry name" value="Haloacid_Dehalogenase"/>
    <property type="match status" value="1"/>
</dbReference>
<dbReference type="OrthoDB" id="7989657at2"/>
<dbReference type="InterPro" id="IPR051540">
    <property type="entry name" value="S-2-haloacid_dehalogenase"/>
</dbReference>
<accession>A0A1I3NYB1</accession>
<reference evidence="4 5" key="1">
    <citation type="submission" date="2016-10" db="EMBL/GenBank/DDBJ databases">
        <authorList>
            <person name="de Groot N.N."/>
        </authorList>
    </citation>
    <scope>NUCLEOTIDE SEQUENCE [LARGE SCALE GENOMIC DNA]</scope>
    <source>
        <strain evidence="4 5">CGMCC 1.8891</strain>
    </source>
</reference>
<dbReference type="EMBL" id="FORY01000002">
    <property type="protein sequence ID" value="SFJ14288.1"/>
    <property type="molecule type" value="Genomic_DNA"/>
</dbReference>
<protein>
    <recommendedName>
        <fullName evidence="3">(S)-2-haloacid dehalogenase</fullName>
        <ecNumber evidence="3">3.8.1.2</ecNumber>
    </recommendedName>
    <alternativeName>
        <fullName evidence="3">2-haloalkanoic acid dehalogenase</fullName>
    </alternativeName>
    <alternativeName>
        <fullName evidence="3">Halocarboxylic acid halidohydrolase</fullName>
    </alternativeName>
    <alternativeName>
        <fullName evidence="3">L-2-haloacid dehalogenase</fullName>
    </alternativeName>
</protein>
<dbReference type="InterPro" id="IPR036412">
    <property type="entry name" value="HAD-like_sf"/>
</dbReference>
<dbReference type="Gene3D" id="3.40.50.1000">
    <property type="entry name" value="HAD superfamily/HAD-like"/>
    <property type="match status" value="1"/>
</dbReference>
<keyword evidence="2 3" id="KW-0378">Hydrolase</keyword>
<dbReference type="SFLD" id="SFLDG01129">
    <property type="entry name" value="C1.5:_HAD__Beta-PGM__Phosphata"/>
    <property type="match status" value="1"/>
</dbReference>
<dbReference type="InterPro" id="IPR023214">
    <property type="entry name" value="HAD_sf"/>
</dbReference>
<dbReference type="CDD" id="cd02588">
    <property type="entry name" value="HAD_L2-DEX"/>
    <property type="match status" value="1"/>
</dbReference>
<dbReference type="Proteomes" id="UP000183299">
    <property type="component" value="Unassembled WGS sequence"/>
</dbReference>
<dbReference type="GeneID" id="98663934"/>
<evidence type="ECO:0000256" key="1">
    <source>
        <dbReference type="ARBA" id="ARBA00008106"/>
    </source>
</evidence>
<name>A0A1I3NYB1_9RHOB</name>
<dbReference type="EC" id="3.8.1.2" evidence="3"/>
<sequence length="236" mass="25724">MTPSHTAHPSRSGILVFDVNETLLDLTSLSPLFERVFGDAKVLREWFPELILYSQTLTLTGLYRPFGEIAAAVFEMVAANHQAEVTPDDIAELKTRLTSMPAYPDVAPALTRLQDAGFRLVTLTNSAPSPDLSPLENAGIASFFEAHFTVHASERFKPHPTVYDSTAETLGAKPEELCMIACHIWDTIGAQTRGWRGGFVARPHNAPLALAQVPQPDFIGRDMGELADQLIAGLTA</sequence>
<gene>
    <name evidence="4" type="ORF">SAMN04488138_102127</name>
</gene>
<dbReference type="NCBIfam" id="TIGR01493">
    <property type="entry name" value="HAD-SF-IA-v2"/>
    <property type="match status" value="1"/>
</dbReference>
<dbReference type="STRING" id="576117.SAMN04488138_102127"/>
<dbReference type="InterPro" id="IPR006328">
    <property type="entry name" value="2-HAD"/>
</dbReference>
<dbReference type="GO" id="GO:0018784">
    <property type="term" value="F:(S)-2-haloacid dehalogenase activity"/>
    <property type="evidence" value="ECO:0007669"/>
    <property type="project" value="UniProtKB-UniRule"/>
</dbReference>
<organism evidence="4 5">
    <name type="scientific">Celeribacter halophilus</name>
    <dbReference type="NCBI Taxonomy" id="576117"/>
    <lineage>
        <taxon>Bacteria</taxon>
        <taxon>Pseudomonadati</taxon>
        <taxon>Pseudomonadota</taxon>
        <taxon>Alphaproteobacteria</taxon>
        <taxon>Rhodobacterales</taxon>
        <taxon>Roseobacteraceae</taxon>
        <taxon>Celeribacter</taxon>
    </lineage>
</organism>
<comment type="function">
    <text evidence="3">Catalyzes the hydrolytic dehalogenation of small (S)-2-haloalkanoic acids to yield the corresponding (R)-2-hydroxyalkanoic acids.</text>
</comment>
<dbReference type="InterPro" id="IPR006439">
    <property type="entry name" value="HAD-SF_hydro_IA"/>
</dbReference>
<dbReference type="InterPro" id="IPR023198">
    <property type="entry name" value="PGP-like_dom2"/>
</dbReference>
<evidence type="ECO:0000313" key="5">
    <source>
        <dbReference type="Proteomes" id="UP000183299"/>
    </source>
</evidence>
<dbReference type="Pfam" id="PF00702">
    <property type="entry name" value="Hydrolase"/>
    <property type="match status" value="1"/>
</dbReference>
<comment type="catalytic activity">
    <reaction evidence="3">
        <text>an (S)-2-haloacid + H2O = a (2R)-2-hydroxycarboxylate + a halide anion + H(+)</text>
        <dbReference type="Rhea" id="RHEA:11192"/>
        <dbReference type="ChEBI" id="CHEBI:15377"/>
        <dbReference type="ChEBI" id="CHEBI:15378"/>
        <dbReference type="ChEBI" id="CHEBI:16042"/>
        <dbReference type="ChEBI" id="CHEBI:58314"/>
        <dbReference type="ChEBI" id="CHEBI:137405"/>
        <dbReference type="EC" id="3.8.1.2"/>
    </reaction>
</comment>
<comment type="similarity">
    <text evidence="1 3">Belongs to the HAD-like hydrolase superfamily. S-2-haloalkanoic acid dehalogenase family.</text>
</comment>
<dbReference type="PANTHER" id="PTHR43316">
    <property type="entry name" value="HYDROLASE, HALOACID DELAHOGENASE-RELATED"/>
    <property type="match status" value="1"/>
</dbReference>
<dbReference type="PANTHER" id="PTHR43316:SF3">
    <property type="entry name" value="HALOACID DEHALOGENASE, TYPE II (AFU_ORTHOLOGUE AFUA_2G07750)-RELATED"/>
    <property type="match status" value="1"/>
</dbReference>
<evidence type="ECO:0000256" key="2">
    <source>
        <dbReference type="ARBA" id="ARBA00022801"/>
    </source>
</evidence>
<keyword evidence="5" id="KW-1185">Reference proteome</keyword>
<dbReference type="RefSeq" id="WP_066605997.1">
    <property type="nucleotide sequence ID" value="NZ_FORY01000002.1"/>
</dbReference>
<evidence type="ECO:0000256" key="3">
    <source>
        <dbReference type="RuleBase" id="RU368077"/>
    </source>
</evidence>
<dbReference type="SUPFAM" id="SSF56784">
    <property type="entry name" value="HAD-like"/>
    <property type="match status" value="1"/>
</dbReference>
<dbReference type="Gene3D" id="1.10.150.240">
    <property type="entry name" value="Putative phosphatase, domain 2"/>
    <property type="match status" value="1"/>
</dbReference>
<dbReference type="AlphaFoldDB" id="A0A1I3NYB1"/>
<dbReference type="NCBIfam" id="TIGR01428">
    <property type="entry name" value="HAD_type_II"/>
    <property type="match status" value="1"/>
</dbReference>